<organism evidence="4 5">
    <name type="scientific">Tenacibaculum discolor</name>
    <dbReference type="NCBI Taxonomy" id="361581"/>
    <lineage>
        <taxon>Bacteria</taxon>
        <taxon>Pseudomonadati</taxon>
        <taxon>Bacteroidota</taxon>
        <taxon>Flavobacteriia</taxon>
        <taxon>Flavobacteriales</taxon>
        <taxon>Flavobacteriaceae</taxon>
        <taxon>Tenacibaculum</taxon>
    </lineage>
</organism>
<evidence type="ECO:0000313" key="3">
    <source>
        <dbReference type="EMBL" id="MDP2541728.1"/>
    </source>
</evidence>
<protein>
    <submittedName>
        <fullName evidence="3">Anti-sigma factor</fullName>
    </submittedName>
</protein>
<dbReference type="EMBL" id="PDUU01000020">
    <property type="protein sequence ID" value="PHN96260.1"/>
    <property type="molecule type" value="Genomic_DNA"/>
</dbReference>
<keyword evidence="6" id="KW-1185">Reference proteome</keyword>
<reference evidence="3 6" key="3">
    <citation type="submission" date="2023-07" db="EMBL/GenBank/DDBJ databases">
        <title>Genome content predicts the carbon catabolic preferences of heterotrophic bacteria.</title>
        <authorList>
            <person name="Gralka M."/>
        </authorList>
    </citation>
    <scope>NUCLEOTIDE SEQUENCE [LARGE SCALE GENOMIC DNA]</scope>
    <source>
        <strain evidence="3 6">4G03</strain>
    </source>
</reference>
<evidence type="ECO:0000259" key="2">
    <source>
        <dbReference type="Pfam" id="PF10099"/>
    </source>
</evidence>
<dbReference type="PROSITE" id="PS51257">
    <property type="entry name" value="PROKAR_LIPOPROTEIN"/>
    <property type="match status" value="1"/>
</dbReference>
<keyword evidence="1" id="KW-0732">Signal</keyword>
<sequence length="295" mass="30727">MKKILLTLAAVSALTFVACSDDDDNTPKTSNLSLNVSGLENLGANYVYEGWIIVGGSPVSTGAFNVSDSGELSKSSFVVDSDMLSAASTFVLTIEPANDPDPSPSSTKILAGDFSGNSASINSNIVGDFSSSWGKFILATPTDGENTNERSGVWFLEPGMPPQVGLGLPELDEGWKYEGWAVINGVPVTTGKFTKLAATDEFDGFSGPMDLPVPNGADGFFPGEDFLVNAPDGVTFPTDLRGSTIVITVEPNPDNSPAPFTFKPLAKKIADDAPDHVAIDLGAGPLVTITGTVSR</sequence>
<evidence type="ECO:0000256" key="1">
    <source>
        <dbReference type="SAM" id="SignalP"/>
    </source>
</evidence>
<feature type="chain" id="PRO_5013746653" evidence="1">
    <location>
        <begin position="21"/>
        <end position="295"/>
    </location>
</feature>
<dbReference type="Pfam" id="PF10099">
    <property type="entry name" value="RskA_C"/>
    <property type="match status" value="1"/>
</dbReference>
<comment type="caution">
    <text evidence="4">The sequence shown here is derived from an EMBL/GenBank/DDBJ whole genome shotgun (WGS) entry which is preliminary data.</text>
</comment>
<evidence type="ECO:0000313" key="4">
    <source>
        <dbReference type="EMBL" id="PHN96260.1"/>
    </source>
</evidence>
<evidence type="ECO:0000313" key="5">
    <source>
        <dbReference type="Proteomes" id="UP000222163"/>
    </source>
</evidence>
<reference evidence="4" key="2">
    <citation type="submission" date="2017-10" db="EMBL/GenBank/DDBJ databases">
        <authorList>
            <person name="Enke T.N."/>
            <person name="Cordero O.X."/>
        </authorList>
    </citation>
    <scope>NUCLEOTIDE SEQUENCE</scope>
    <source>
        <strain evidence="4">4G03</strain>
    </source>
</reference>
<name>A0A2G1BQE4_9FLAO</name>
<dbReference type="GO" id="GO:0005886">
    <property type="term" value="C:plasma membrane"/>
    <property type="evidence" value="ECO:0007669"/>
    <property type="project" value="InterPro"/>
</dbReference>
<dbReference type="InterPro" id="IPR018764">
    <property type="entry name" value="RskA_C"/>
</dbReference>
<gene>
    <name evidence="4" type="ORF">CSC81_15420</name>
    <name evidence="3" type="ORF">Q8W23_09620</name>
</gene>
<evidence type="ECO:0000313" key="6">
    <source>
        <dbReference type="Proteomes" id="UP001242342"/>
    </source>
</evidence>
<feature type="signal peptide" evidence="1">
    <location>
        <begin position="1"/>
        <end position="20"/>
    </location>
</feature>
<accession>A0A2G1BQE4</accession>
<proteinExistence type="predicted"/>
<dbReference type="RefSeq" id="WP_099216636.1">
    <property type="nucleotide sequence ID" value="NZ_JAUYVU010000007.1"/>
</dbReference>
<dbReference type="Proteomes" id="UP000222163">
    <property type="component" value="Unassembled WGS sequence"/>
</dbReference>
<dbReference type="AlphaFoldDB" id="A0A2G1BQE4"/>
<reference evidence="4 5" key="1">
    <citation type="journal article" date="2016" name="Nat. Commun.">
        <title>Microbial interactions lead to rapid micro-scale successions on model marine particles.</title>
        <authorList>
            <person name="Datta M.S."/>
            <person name="Sliwerska E."/>
            <person name="Gore J."/>
            <person name="Polz M.F."/>
            <person name="Cordero O.X."/>
        </authorList>
    </citation>
    <scope>NUCLEOTIDE SEQUENCE [LARGE SCALE GENOMIC DNA]</scope>
    <source>
        <strain evidence="4 5">4G03</strain>
    </source>
</reference>
<dbReference type="EMBL" id="JAUYVU010000007">
    <property type="protein sequence ID" value="MDP2541728.1"/>
    <property type="molecule type" value="Genomic_DNA"/>
</dbReference>
<dbReference type="Proteomes" id="UP001242342">
    <property type="component" value="Unassembled WGS sequence"/>
</dbReference>
<feature type="domain" description="Anti-sigma K factor RskA C-terminal" evidence="2">
    <location>
        <begin position="32"/>
        <end position="105"/>
    </location>
</feature>